<accession>A0ACD3AVJ7</accession>
<keyword evidence="2" id="KW-1185">Reference proteome</keyword>
<reference evidence="1 2" key="1">
    <citation type="journal article" date="2019" name="Nat. Ecol. Evol.">
        <title>Megaphylogeny resolves global patterns of mushroom evolution.</title>
        <authorList>
            <person name="Varga T."/>
            <person name="Krizsan K."/>
            <person name="Foldi C."/>
            <person name="Dima B."/>
            <person name="Sanchez-Garcia M."/>
            <person name="Sanchez-Ramirez S."/>
            <person name="Szollosi G.J."/>
            <person name="Szarkandi J.G."/>
            <person name="Papp V."/>
            <person name="Albert L."/>
            <person name="Andreopoulos W."/>
            <person name="Angelini C."/>
            <person name="Antonin V."/>
            <person name="Barry K.W."/>
            <person name="Bougher N.L."/>
            <person name="Buchanan P."/>
            <person name="Buyck B."/>
            <person name="Bense V."/>
            <person name="Catcheside P."/>
            <person name="Chovatia M."/>
            <person name="Cooper J."/>
            <person name="Damon W."/>
            <person name="Desjardin D."/>
            <person name="Finy P."/>
            <person name="Geml J."/>
            <person name="Haridas S."/>
            <person name="Hughes K."/>
            <person name="Justo A."/>
            <person name="Karasinski D."/>
            <person name="Kautmanova I."/>
            <person name="Kiss B."/>
            <person name="Kocsube S."/>
            <person name="Kotiranta H."/>
            <person name="LaButti K.M."/>
            <person name="Lechner B.E."/>
            <person name="Liimatainen K."/>
            <person name="Lipzen A."/>
            <person name="Lukacs Z."/>
            <person name="Mihaltcheva S."/>
            <person name="Morgado L.N."/>
            <person name="Niskanen T."/>
            <person name="Noordeloos M.E."/>
            <person name="Ohm R.A."/>
            <person name="Ortiz-Santana B."/>
            <person name="Ovrebo C."/>
            <person name="Racz N."/>
            <person name="Riley R."/>
            <person name="Savchenko A."/>
            <person name="Shiryaev A."/>
            <person name="Soop K."/>
            <person name="Spirin V."/>
            <person name="Szebenyi C."/>
            <person name="Tomsovsky M."/>
            <person name="Tulloss R.E."/>
            <person name="Uehling J."/>
            <person name="Grigoriev I.V."/>
            <person name="Vagvolgyi C."/>
            <person name="Papp T."/>
            <person name="Martin F.M."/>
            <person name="Miettinen O."/>
            <person name="Hibbett D.S."/>
            <person name="Nagy L.G."/>
        </authorList>
    </citation>
    <scope>NUCLEOTIDE SEQUENCE [LARGE SCALE GENOMIC DNA]</scope>
    <source>
        <strain evidence="1 2">NL-1719</strain>
    </source>
</reference>
<dbReference type="Proteomes" id="UP000308600">
    <property type="component" value="Unassembled WGS sequence"/>
</dbReference>
<dbReference type="EMBL" id="ML208325">
    <property type="protein sequence ID" value="TFK69738.1"/>
    <property type="molecule type" value="Genomic_DNA"/>
</dbReference>
<name>A0ACD3AVJ7_9AGAR</name>
<sequence>MDTRYKPLHLVEGMESSSFPAGWQLSVSDDTLQDPSPPQLSTTHDRKRMGWRLLCSTFVIVAFSAGFSVFLLIWIIQIHGIPSIAGKSIIAGVRQTGAFLVDEGTATSADGSERAKLMVLTFSSVTTQLVAATAPLLVMMTAYCTAGAWLAQQERSTNDGMHLPTPAQYGLLVKLSSTAGLVAMYDTAQYLFRQRLERRRESSPAMLPVAFAAVVIIYAITHLISVADLWLHATSSAILRNTTLPIDLPSISDVTDPSSMPISNLYPFGSIFNESLCSIRSNRNGFADAGQPCLVDNPQWASSVPSVTGAGFLISANSTFTGIFNESQPNPGHPLSVITLHDEGDLAVIVPSPSSFDNSLTWTAPTYGMRASCRSLTPNCHVIVNQIPPPSINLYNCSQAGYPYLPSASMIVLSGNVVISTIGSTVVPNLLQYYTNGGAYPDNPHEVQVQLTFPNLGSYASDGAIVTADFIDQSGDPAVAFAACQVEYFNLTIEHDAGSFSVVDGSMESSSRNFSAIRSAPLLMGMVSDQLSLNLQPRVIANSENSSALAALNQELGRLPLALFAGSLITQPPLSLSATRSSLVSRYQTGPVLLYTSLLFLYSIIVLAIFLWASTIKSPLVKARDGTTTTSLELARNMLTDPLTLVGLALQQSLHGVKEGSIVKEPIELFGETAEKDGDFAGNEDGGVRKRAPRLELGVVDHGEKAGLIYGVREWRRDDVKASTANARI</sequence>
<gene>
    <name evidence="1" type="ORF">BDN72DRAFT_589897</name>
</gene>
<proteinExistence type="predicted"/>
<evidence type="ECO:0000313" key="1">
    <source>
        <dbReference type="EMBL" id="TFK69738.1"/>
    </source>
</evidence>
<evidence type="ECO:0000313" key="2">
    <source>
        <dbReference type="Proteomes" id="UP000308600"/>
    </source>
</evidence>
<organism evidence="1 2">
    <name type="scientific">Pluteus cervinus</name>
    <dbReference type="NCBI Taxonomy" id="181527"/>
    <lineage>
        <taxon>Eukaryota</taxon>
        <taxon>Fungi</taxon>
        <taxon>Dikarya</taxon>
        <taxon>Basidiomycota</taxon>
        <taxon>Agaricomycotina</taxon>
        <taxon>Agaricomycetes</taxon>
        <taxon>Agaricomycetidae</taxon>
        <taxon>Agaricales</taxon>
        <taxon>Pluteineae</taxon>
        <taxon>Pluteaceae</taxon>
        <taxon>Pluteus</taxon>
    </lineage>
</organism>
<protein>
    <submittedName>
        <fullName evidence="1">Uncharacterized protein</fullName>
    </submittedName>
</protein>